<dbReference type="InterPro" id="IPR049945">
    <property type="entry name" value="AAA_22"/>
</dbReference>
<keyword evidence="4" id="KW-1185">Reference proteome</keyword>
<organism evidence="3 4">
    <name type="scientific">Kitasatospora putterlickiae</name>
    <dbReference type="NCBI Taxonomy" id="221725"/>
    <lineage>
        <taxon>Bacteria</taxon>
        <taxon>Bacillati</taxon>
        <taxon>Actinomycetota</taxon>
        <taxon>Actinomycetes</taxon>
        <taxon>Kitasatosporales</taxon>
        <taxon>Streptomycetaceae</taxon>
        <taxon>Kitasatospora</taxon>
    </lineage>
</organism>
<dbReference type="EMBL" id="BAAAKJ010000137">
    <property type="protein sequence ID" value="GAA1393662.1"/>
    <property type="molecule type" value="Genomic_DNA"/>
</dbReference>
<comment type="caution">
    <text evidence="3">The sequence shown here is derived from an EMBL/GenBank/DDBJ whole genome shotgun (WGS) entry which is preliminary data.</text>
</comment>
<dbReference type="InterPro" id="IPR027417">
    <property type="entry name" value="P-loop_NTPase"/>
</dbReference>
<feature type="domain" description="ORC1/DEAH AAA+ ATPase" evidence="2">
    <location>
        <begin position="235"/>
        <end position="351"/>
    </location>
</feature>
<name>A0ABN1XZA9_9ACTN</name>
<protein>
    <recommendedName>
        <fullName evidence="2">ORC1/DEAH AAA+ ATPase domain-containing protein</fullName>
    </recommendedName>
</protein>
<sequence length="449" mass="47836">MGVVVAASSALADVLPVVSVDRPLLVARLLELDSMGALTTAHVRVGAQAASVTERTVWRWIKAAKDEGRTDRRPRPRLELSQEAWTVLGQAGGTVAALYRHLRATAPEGSTVPSLPTVHRMVKRDLEAGRELPSRQVADQARTRQRDRQALADLALERPQDGGAAAVPRIRPAPGEPVGPDPLAAWARTVATHEKTPAGELSGVPGVVLPAGGTVVGTQAVRQVAEALGAAVAVDGVCCVFGDAGRGKTVAVQVGLGAVEPSRRVLWVQAPVRSSVTELRRAVFDALALGEHGRFPHRSAQADARVLSSLAVPAVLVVDEAQRLPVPCLEYLQGLCDHPGARLALVLCGAGSERALRRLPQLASRVVAWQEVPRLPPAAVAETVSAFHPLWRVLTSQDLAWIDKRAARGTFRVWANLTTHLHTALAADFRTPLDRALLRGLFQRLGPPV</sequence>
<dbReference type="PANTHER" id="PTHR35894:SF1">
    <property type="entry name" value="PHOSPHORIBULOKINASE _ URIDINE KINASE FAMILY"/>
    <property type="match status" value="1"/>
</dbReference>
<evidence type="ECO:0000256" key="1">
    <source>
        <dbReference type="SAM" id="MobiDB-lite"/>
    </source>
</evidence>
<accession>A0ABN1XZA9</accession>
<evidence type="ECO:0000259" key="2">
    <source>
        <dbReference type="Pfam" id="PF13401"/>
    </source>
</evidence>
<dbReference type="Pfam" id="PF13401">
    <property type="entry name" value="AAA_22"/>
    <property type="match status" value="1"/>
</dbReference>
<reference evidence="3 4" key="1">
    <citation type="journal article" date="2019" name="Int. J. Syst. Evol. Microbiol.">
        <title>The Global Catalogue of Microorganisms (GCM) 10K type strain sequencing project: providing services to taxonomists for standard genome sequencing and annotation.</title>
        <authorList>
            <consortium name="The Broad Institute Genomics Platform"/>
            <consortium name="The Broad Institute Genome Sequencing Center for Infectious Disease"/>
            <person name="Wu L."/>
            <person name="Ma J."/>
        </authorList>
    </citation>
    <scope>NUCLEOTIDE SEQUENCE [LARGE SCALE GENOMIC DNA]</scope>
    <source>
        <strain evidence="3 4">JCM 12393</strain>
    </source>
</reference>
<dbReference type="Proteomes" id="UP001499863">
    <property type="component" value="Unassembled WGS sequence"/>
</dbReference>
<gene>
    <name evidence="3" type="ORF">GCM10009639_26970</name>
</gene>
<evidence type="ECO:0000313" key="3">
    <source>
        <dbReference type="EMBL" id="GAA1393662.1"/>
    </source>
</evidence>
<dbReference type="PANTHER" id="PTHR35894">
    <property type="entry name" value="GENERAL SECRETION PATHWAY PROTEIN A-RELATED"/>
    <property type="match status" value="1"/>
</dbReference>
<dbReference type="InterPro" id="IPR052026">
    <property type="entry name" value="ExeA_AAA_ATPase_DNA-bind"/>
</dbReference>
<evidence type="ECO:0000313" key="4">
    <source>
        <dbReference type="Proteomes" id="UP001499863"/>
    </source>
</evidence>
<dbReference type="SUPFAM" id="SSF52540">
    <property type="entry name" value="P-loop containing nucleoside triphosphate hydrolases"/>
    <property type="match status" value="1"/>
</dbReference>
<feature type="region of interest" description="Disordered" evidence="1">
    <location>
        <begin position="154"/>
        <end position="177"/>
    </location>
</feature>
<proteinExistence type="predicted"/>